<evidence type="ECO:0000313" key="2">
    <source>
        <dbReference type="Proteomes" id="UP001163828"/>
    </source>
</evidence>
<reference evidence="1" key="1">
    <citation type="submission" date="2022-08" db="EMBL/GenBank/DDBJ databases">
        <authorList>
            <consortium name="DOE Joint Genome Institute"/>
            <person name="Min B."/>
            <person name="Riley R."/>
            <person name="Sierra-Patev S."/>
            <person name="Naranjo-Ortiz M."/>
            <person name="Looney B."/>
            <person name="Konkel Z."/>
            <person name="Slot J.C."/>
            <person name="Sakamoto Y."/>
            <person name="Steenwyk J.L."/>
            <person name="Rokas A."/>
            <person name="Carro J."/>
            <person name="Camarero S."/>
            <person name="Ferreira P."/>
            <person name="Molpeceres G."/>
            <person name="Ruiz-Duenas F.J."/>
            <person name="Serrano A."/>
            <person name="Henrissat B."/>
            <person name="Drula E."/>
            <person name="Hughes K.W."/>
            <person name="Mata J.L."/>
            <person name="Ishikawa N.K."/>
            <person name="Vargas-Isla R."/>
            <person name="Ushijima S."/>
            <person name="Smith C.A."/>
            <person name="Ahrendt S."/>
            <person name="Andreopoulos W."/>
            <person name="He G."/>
            <person name="Labutti K."/>
            <person name="Lipzen A."/>
            <person name="Ng V."/>
            <person name="Sandor L."/>
            <person name="Barry K."/>
            <person name="Martinez A.T."/>
            <person name="Xiao Y."/>
            <person name="Gibbons J.G."/>
            <person name="Terashima K."/>
            <person name="Hibbett D.S."/>
            <person name="Grigoriev I.V."/>
        </authorList>
    </citation>
    <scope>NUCLEOTIDE SEQUENCE</scope>
    <source>
        <strain evidence="1">TFB10827</strain>
    </source>
</reference>
<proteinExistence type="predicted"/>
<feature type="non-terminal residue" evidence="1">
    <location>
        <position position="1"/>
    </location>
</feature>
<name>A0ABQ8Q8K4_9AGAR</name>
<feature type="non-terminal residue" evidence="1">
    <location>
        <position position="55"/>
    </location>
</feature>
<keyword evidence="2" id="KW-1185">Reference proteome</keyword>
<gene>
    <name evidence="1" type="ORF">F5050DRAFT_1547188</name>
</gene>
<comment type="caution">
    <text evidence="1">The sequence shown here is derived from an EMBL/GenBank/DDBJ whole genome shotgun (WGS) entry which is preliminary data.</text>
</comment>
<dbReference type="Proteomes" id="UP001163828">
    <property type="component" value="Unassembled WGS sequence"/>
</dbReference>
<organism evidence="1 2">
    <name type="scientific">Lentinula boryana</name>
    <dbReference type="NCBI Taxonomy" id="40481"/>
    <lineage>
        <taxon>Eukaryota</taxon>
        <taxon>Fungi</taxon>
        <taxon>Dikarya</taxon>
        <taxon>Basidiomycota</taxon>
        <taxon>Agaricomycotina</taxon>
        <taxon>Agaricomycetes</taxon>
        <taxon>Agaricomycetidae</taxon>
        <taxon>Agaricales</taxon>
        <taxon>Marasmiineae</taxon>
        <taxon>Omphalotaceae</taxon>
        <taxon>Lentinula</taxon>
    </lineage>
</organism>
<evidence type="ECO:0000313" key="1">
    <source>
        <dbReference type="EMBL" id="KAJ3994814.1"/>
    </source>
</evidence>
<sequence length="55" mass="6186">VGQNRRVKAEDVEDEYLREGWTADTLEHGLIQSRVSDTAKSGVSWTVNKVSTRLP</sequence>
<accession>A0ABQ8Q8K4</accession>
<dbReference type="EMBL" id="MU790683">
    <property type="protein sequence ID" value="KAJ3994814.1"/>
    <property type="molecule type" value="Genomic_DNA"/>
</dbReference>
<protein>
    <submittedName>
        <fullName evidence="1">Uncharacterized protein</fullName>
    </submittedName>
</protein>